<dbReference type="EMBL" id="CP013695">
    <property type="protein sequence ID" value="ALU31061.1"/>
    <property type="molecule type" value="Genomic_DNA"/>
</dbReference>
<dbReference type="Pfam" id="PF00437">
    <property type="entry name" value="T2SSE"/>
    <property type="match status" value="1"/>
</dbReference>
<dbReference type="InterPro" id="IPR027417">
    <property type="entry name" value="P-loop_NTPase"/>
</dbReference>
<dbReference type="OMA" id="RMFTRES"/>
<dbReference type="GO" id="GO:0016887">
    <property type="term" value="F:ATP hydrolysis activity"/>
    <property type="evidence" value="ECO:0007669"/>
    <property type="project" value="InterPro"/>
</dbReference>
<evidence type="ECO:0000313" key="4">
    <source>
        <dbReference type="EMBL" id="ALU31061.1"/>
    </source>
</evidence>
<dbReference type="Gene3D" id="3.40.50.300">
    <property type="entry name" value="P-loop containing nucleotide triphosphate hydrolases"/>
    <property type="match status" value="1"/>
</dbReference>
<dbReference type="PANTHER" id="PTHR30486:SF6">
    <property type="entry name" value="TYPE IV PILUS RETRACTATION ATPASE PILT"/>
    <property type="match status" value="1"/>
</dbReference>
<feature type="domain" description="AAA+ ATPase" evidence="2">
    <location>
        <begin position="218"/>
        <end position="343"/>
    </location>
</feature>
<accession>A0A0U3GLC1</accession>
<dbReference type="InterPro" id="IPR003593">
    <property type="entry name" value="AAA+_ATPase"/>
</dbReference>
<sequence>MDQVLAEYFVGPVKVRLTRSKGICNYEIEEPSFSDFEESLKEKVLSEIYYSKSTDFEDKVLLRLKELGVNDENVEKILYSIKKQILYNEITPLLLDPDIEEIECLGYGNPITVVHRKFPECIRFYTNIKLNDEETVVRIIEKLASKANKSVNIARPYVEFSLPEGHRVAATISKEISLPGSTFDIRKFPLKPLNILEVINSSMLNELITAYLWLLLEYRPFIIILGPTGSGKTTLLNALLNLVNPHYKILTIEDTSEISLLNKNWVRFIARSTLLSEFEISISDLAKLALRYRPDYMIIGEVRGKEIEALVHAAASGHGSITTFHGSRPIDAVTRITDLLSGDLAKLFLQTIWNFIIVGNRKEGNKTVRSVLDIYEIINKGSKKITFKKIFEWSYQNNNFIPQNVSEIIKRSYRLKRIKEIYNVDVESELTRRLDFIKRLKENGIRDSESIQGSLYQFYFGDQVENISM</sequence>
<dbReference type="SMART" id="SM00382">
    <property type="entry name" value="AAA"/>
    <property type="match status" value="1"/>
</dbReference>
<dbReference type="AlphaFoldDB" id="A0A0U3GLC1"/>
<protein>
    <submittedName>
        <fullName evidence="4">Type II secretion system protein VirB</fullName>
    </submittedName>
</protein>
<dbReference type="STRING" id="1435377.SUSAZ_07105"/>
<dbReference type="SUPFAM" id="SSF52540">
    <property type="entry name" value="P-loop containing nucleoside triphosphate hydrolases"/>
    <property type="match status" value="1"/>
</dbReference>
<dbReference type="RefSeq" id="WP_011278317.1">
    <property type="nucleotide sequence ID" value="NZ_BHWZ01000003.1"/>
</dbReference>
<reference evidence="5 6" key="1">
    <citation type="submission" date="2015-12" db="EMBL/GenBank/DDBJ databases">
        <title>A stable core within a dynamic pangenome in Sulfolobus acidocaldarius.</title>
        <authorList>
            <person name="Anderson R."/>
            <person name="Kouris A."/>
            <person name="Seward C."/>
            <person name="Campbell K."/>
            <person name="Whitaker R."/>
        </authorList>
    </citation>
    <scope>NUCLEOTIDE SEQUENCE [LARGE SCALE GENOMIC DNA]</scope>
    <source>
        <strain evidence="3 6">GG12-C01-09</strain>
        <strain evidence="4 5">NG05B_CO5_07</strain>
    </source>
</reference>
<evidence type="ECO:0000256" key="1">
    <source>
        <dbReference type="ARBA" id="ARBA00006611"/>
    </source>
</evidence>
<dbReference type="Proteomes" id="UP000065473">
    <property type="component" value="Chromosome"/>
</dbReference>
<dbReference type="EMBL" id="CP013694">
    <property type="protein sequence ID" value="ALU30343.1"/>
    <property type="molecule type" value="Genomic_DNA"/>
</dbReference>
<comment type="similarity">
    <text evidence="1">Belongs to the GSP E family.</text>
</comment>
<gene>
    <name evidence="3" type="ORF">ATY89_10580</name>
    <name evidence="4" type="ORF">ATZ20_02135</name>
</gene>
<evidence type="ECO:0000313" key="3">
    <source>
        <dbReference type="EMBL" id="ALU30343.1"/>
    </source>
</evidence>
<dbReference type="CDD" id="cd01130">
    <property type="entry name" value="VirB11-like_ATPase"/>
    <property type="match status" value="1"/>
</dbReference>
<dbReference type="PANTHER" id="PTHR30486">
    <property type="entry name" value="TWITCHING MOTILITY PROTEIN PILT"/>
    <property type="match status" value="1"/>
</dbReference>
<evidence type="ECO:0000313" key="6">
    <source>
        <dbReference type="Proteomes" id="UP000065473"/>
    </source>
</evidence>
<dbReference type="Gene3D" id="3.30.450.380">
    <property type="match status" value="1"/>
</dbReference>
<dbReference type="OrthoDB" id="33500at2157"/>
<dbReference type="Proteomes" id="UP000060043">
    <property type="component" value="Chromosome"/>
</dbReference>
<evidence type="ECO:0000259" key="2">
    <source>
        <dbReference type="SMART" id="SM00382"/>
    </source>
</evidence>
<name>A0A0U3GLC1_9CREN</name>
<evidence type="ECO:0000313" key="5">
    <source>
        <dbReference type="Proteomes" id="UP000060043"/>
    </source>
</evidence>
<proteinExistence type="inferred from homology"/>
<dbReference type="InterPro" id="IPR050921">
    <property type="entry name" value="T4SS_GSP_E_ATPase"/>
</dbReference>
<dbReference type="GeneID" id="14551990"/>
<dbReference type="InterPro" id="IPR001482">
    <property type="entry name" value="T2SS/T4SS_dom"/>
</dbReference>
<dbReference type="PaxDb" id="1435377-SUSAZ_07105"/>
<organism evidence="4 5">
    <name type="scientific">Sulfolobus acidocaldarius</name>
    <dbReference type="NCBI Taxonomy" id="2285"/>
    <lineage>
        <taxon>Archaea</taxon>
        <taxon>Thermoproteota</taxon>
        <taxon>Thermoprotei</taxon>
        <taxon>Sulfolobales</taxon>
        <taxon>Sulfolobaceae</taxon>
        <taxon>Sulfolobus</taxon>
    </lineage>
</organism>